<dbReference type="RefSeq" id="WP_121586244.1">
    <property type="nucleotide sequence ID" value="NZ_RCHT01000003.1"/>
</dbReference>
<dbReference type="Proteomes" id="UP000276301">
    <property type="component" value="Unassembled WGS sequence"/>
</dbReference>
<accession>A0A498CNY5</accession>
<dbReference type="InterPro" id="IPR001127">
    <property type="entry name" value="PTS_EIIA_1_perm"/>
</dbReference>
<keyword evidence="2" id="KW-0813">Transport</keyword>
<organism evidence="8 9">
    <name type="scientific">Anaerotruncus massiliensis</name>
    <name type="common">ex Liu et al. 2021</name>
    <dbReference type="NCBI Taxonomy" id="2321404"/>
    <lineage>
        <taxon>Bacteria</taxon>
        <taxon>Bacillati</taxon>
        <taxon>Bacillota</taxon>
        <taxon>Clostridia</taxon>
        <taxon>Eubacteriales</taxon>
        <taxon>Oscillospiraceae</taxon>
        <taxon>Anaerotruncus</taxon>
    </lineage>
</organism>
<sequence length="158" mass="16814">MLNFLKGKQLEIAAPLTGKVIPVTEVPDPVFAEKVLGDGIAVDPTEGAVYSPVDGTIFQIAHTFHAMGIESDDGLEILVHLGIDTVKLEGKGFQSFVEVGQKVKKGDKIMEMDIGFIREQGLSPMSPCIITNLDAIKSMTACPGPAEGGRTAAITYKK</sequence>
<dbReference type="SUPFAM" id="SSF51261">
    <property type="entry name" value="Duplicated hybrid motif"/>
    <property type="match status" value="1"/>
</dbReference>
<dbReference type="NCBIfam" id="TIGR00830">
    <property type="entry name" value="PTBA"/>
    <property type="match status" value="1"/>
</dbReference>
<dbReference type="EMBL" id="RCHT01000003">
    <property type="protein sequence ID" value="RLL13624.1"/>
    <property type="molecule type" value="Genomic_DNA"/>
</dbReference>
<dbReference type="Pfam" id="PF00358">
    <property type="entry name" value="PTS_EIIA_1"/>
    <property type="match status" value="1"/>
</dbReference>
<evidence type="ECO:0000256" key="2">
    <source>
        <dbReference type="ARBA" id="ARBA00022448"/>
    </source>
</evidence>
<evidence type="ECO:0000313" key="9">
    <source>
        <dbReference type="Proteomes" id="UP000276301"/>
    </source>
</evidence>
<dbReference type="InterPro" id="IPR050890">
    <property type="entry name" value="PTS_EIIA_component"/>
</dbReference>
<protein>
    <submittedName>
        <fullName evidence="8">PTS glucose transporter subunit IIA</fullName>
    </submittedName>
</protein>
<evidence type="ECO:0000256" key="4">
    <source>
        <dbReference type="ARBA" id="ARBA00022679"/>
    </source>
</evidence>
<proteinExistence type="predicted"/>
<dbReference type="FunFam" id="2.70.70.10:FF:000001">
    <property type="entry name" value="PTS system glucose-specific IIA component"/>
    <property type="match status" value="1"/>
</dbReference>
<dbReference type="InterPro" id="IPR011055">
    <property type="entry name" value="Dup_hybrid_motif"/>
</dbReference>
<dbReference type="GO" id="GO:0005737">
    <property type="term" value="C:cytoplasm"/>
    <property type="evidence" value="ECO:0007669"/>
    <property type="project" value="UniProtKB-SubCell"/>
</dbReference>
<dbReference type="PANTHER" id="PTHR45008">
    <property type="entry name" value="PTS SYSTEM GLUCOSE-SPECIFIC EIIA COMPONENT"/>
    <property type="match status" value="1"/>
</dbReference>
<dbReference type="GO" id="GO:0009401">
    <property type="term" value="P:phosphoenolpyruvate-dependent sugar phosphotransferase system"/>
    <property type="evidence" value="ECO:0007669"/>
    <property type="project" value="UniProtKB-KW"/>
</dbReference>
<dbReference type="AlphaFoldDB" id="A0A498CNY5"/>
<evidence type="ECO:0000313" key="8">
    <source>
        <dbReference type="EMBL" id="RLL13624.1"/>
    </source>
</evidence>
<dbReference type="PROSITE" id="PS00371">
    <property type="entry name" value="PTS_EIIA_TYPE_1_HIS"/>
    <property type="match status" value="1"/>
</dbReference>
<name>A0A498CNY5_9FIRM</name>
<evidence type="ECO:0000256" key="3">
    <source>
        <dbReference type="ARBA" id="ARBA00022597"/>
    </source>
</evidence>
<keyword evidence="6" id="KW-0418">Kinase</keyword>
<evidence type="ECO:0000256" key="6">
    <source>
        <dbReference type="ARBA" id="ARBA00022777"/>
    </source>
</evidence>
<evidence type="ECO:0000256" key="1">
    <source>
        <dbReference type="ARBA" id="ARBA00004496"/>
    </source>
</evidence>
<keyword evidence="9" id="KW-1185">Reference proteome</keyword>
<keyword evidence="5" id="KW-0598">Phosphotransferase system</keyword>
<dbReference type="PANTHER" id="PTHR45008:SF1">
    <property type="entry name" value="PTS SYSTEM GLUCOSE-SPECIFIC EIIA COMPONENT"/>
    <property type="match status" value="1"/>
</dbReference>
<dbReference type="GO" id="GO:0016301">
    <property type="term" value="F:kinase activity"/>
    <property type="evidence" value="ECO:0007669"/>
    <property type="project" value="UniProtKB-KW"/>
</dbReference>
<keyword evidence="3 8" id="KW-0762">Sugar transport</keyword>
<keyword evidence="4" id="KW-0808">Transferase</keyword>
<gene>
    <name evidence="8" type="ORF">D4A47_03930</name>
</gene>
<reference evidence="8 9" key="1">
    <citation type="submission" date="2018-10" db="EMBL/GenBank/DDBJ databases">
        <title>Anaerotruncus faecis sp. nov., isolated from human feces.</title>
        <authorList>
            <person name="Wang Y.-J."/>
        </authorList>
    </citation>
    <scope>NUCLEOTIDE SEQUENCE [LARGE SCALE GENOMIC DNA]</scope>
    <source>
        <strain evidence="8 9">22A2-44</strain>
    </source>
</reference>
<comment type="subcellular location">
    <subcellularLocation>
        <location evidence="1">Cytoplasm</location>
    </subcellularLocation>
</comment>
<comment type="caution">
    <text evidence="8">The sequence shown here is derived from an EMBL/GenBank/DDBJ whole genome shotgun (WGS) entry which is preliminary data.</text>
</comment>
<dbReference type="PROSITE" id="PS51093">
    <property type="entry name" value="PTS_EIIA_TYPE_1"/>
    <property type="match status" value="1"/>
</dbReference>
<dbReference type="Gene3D" id="2.70.70.10">
    <property type="entry name" value="Glucose Permease (Domain IIA)"/>
    <property type="match status" value="1"/>
</dbReference>
<evidence type="ECO:0000259" key="7">
    <source>
        <dbReference type="PROSITE" id="PS51093"/>
    </source>
</evidence>
<evidence type="ECO:0000256" key="5">
    <source>
        <dbReference type="ARBA" id="ARBA00022683"/>
    </source>
</evidence>
<feature type="domain" description="PTS EIIA type-1" evidence="7">
    <location>
        <begin position="28"/>
        <end position="132"/>
    </location>
</feature>